<sequence length="196" mass="22087">MIFKTTSIPLRTRSHCMADPDTDYELAHDEHGFVSILHSSFFDVNPRIDHTVVSKDILLELEEMDRVCYIDDILNYRSSAEQKMQELSKMKTSTTGTNDERLPSASYEKQQHDDRSSSSARGWLNWLSLGMLGAGGTADSSSFAGVVSDEIIKDIYEATEFNPVCSFTEDSCRREKFLFSVSLNICQIGATILSKY</sequence>
<protein>
    <submittedName>
        <fullName evidence="2">Uncharacterized protein</fullName>
    </submittedName>
</protein>
<reference evidence="2 3" key="1">
    <citation type="journal article" date="2016" name="Sci. Rep.">
        <title>The Dendrobium catenatum Lindl. genome sequence provides insights into polysaccharide synthase, floral development and adaptive evolution.</title>
        <authorList>
            <person name="Zhang G.Q."/>
            <person name="Xu Q."/>
            <person name="Bian C."/>
            <person name="Tsai W.C."/>
            <person name="Yeh C.M."/>
            <person name="Liu K.W."/>
            <person name="Yoshida K."/>
            <person name="Zhang L.S."/>
            <person name="Chang S.B."/>
            <person name="Chen F."/>
            <person name="Shi Y."/>
            <person name="Su Y.Y."/>
            <person name="Zhang Y.Q."/>
            <person name="Chen L.J."/>
            <person name="Yin Y."/>
            <person name="Lin M."/>
            <person name="Huang H."/>
            <person name="Deng H."/>
            <person name="Wang Z.W."/>
            <person name="Zhu S.L."/>
            <person name="Zhao X."/>
            <person name="Deng C."/>
            <person name="Niu S.C."/>
            <person name="Huang J."/>
            <person name="Wang M."/>
            <person name="Liu G.H."/>
            <person name="Yang H.J."/>
            <person name="Xiao X.J."/>
            <person name="Hsiao Y.Y."/>
            <person name="Wu W.L."/>
            <person name="Chen Y.Y."/>
            <person name="Mitsuda N."/>
            <person name="Ohme-Takagi M."/>
            <person name="Luo Y.B."/>
            <person name="Van de Peer Y."/>
            <person name="Liu Z.J."/>
        </authorList>
    </citation>
    <scope>NUCLEOTIDE SEQUENCE [LARGE SCALE GENOMIC DNA]</scope>
    <source>
        <tissue evidence="2">The whole plant</tissue>
    </source>
</reference>
<proteinExistence type="predicted"/>
<keyword evidence="3" id="KW-1185">Reference proteome</keyword>
<gene>
    <name evidence="2" type="ORF">MA16_Dca028063</name>
</gene>
<accession>A0A2I0V9R3</accession>
<name>A0A2I0V9R3_9ASPA</name>
<dbReference type="Proteomes" id="UP000233837">
    <property type="component" value="Unassembled WGS sequence"/>
</dbReference>
<feature type="region of interest" description="Disordered" evidence="1">
    <location>
        <begin position="85"/>
        <end position="118"/>
    </location>
</feature>
<organism evidence="2 3">
    <name type="scientific">Dendrobium catenatum</name>
    <dbReference type="NCBI Taxonomy" id="906689"/>
    <lineage>
        <taxon>Eukaryota</taxon>
        <taxon>Viridiplantae</taxon>
        <taxon>Streptophyta</taxon>
        <taxon>Embryophyta</taxon>
        <taxon>Tracheophyta</taxon>
        <taxon>Spermatophyta</taxon>
        <taxon>Magnoliopsida</taxon>
        <taxon>Liliopsida</taxon>
        <taxon>Asparagales</taxon>
        <taxon>Orchidaceae</taxon>
        <taxon>Epidendroideae</taxon>
        <taxon>Malaxideae</taxon>
        <taxon>Dendrobiinae</taxon>
        <taxon>Dendrobium</taxon>
    </lineage>
</organism>
<evidence type="ECO:0000313" key="3">
    <source>
        <dbReference type="Proteomes" id="UP000233837"/>
    </source>
</evidence>
<dbReference type="AlphaFoldDB" id="A0A2I0V9R3"/>
<dbReference type="EMBL" id="KZ505237">
    <property type="protein sequence ID" value="PKU60157.1"/>
    <property type="molecule type" value="Genomic_DNA"/>
</dbReference>
<reference evidence="2 3" key="2">
    <citation type="journal article" date="2017" name="Nature">
        <title>The Apostasia genome and the evolution of orchids.</title>
        <authorList>
            <person name="Zhang G.Q."/>
            <person name="Liu K.W."/>
            <person name="Li Z."/>
            <person name="Lohaus R."/>
            <person name="Hsiao Y.Y."/>
            <person name="Niu S.C."/>
            <person name="Wang J.Y."/>
            <person name="Lin Y.C."/>
            <person name="Xu Q."/>
            <person name="Chen L.J."/>
            <person name="Yoshida K."/>
            <person name="Fujiwara S."/>
            <person name="Wang Z.W."/>
            <person name="Zhang Y.Q."/>
            <person name="Mitsuda N."/>
            <person name="Wang M."/>
            <person name="Liu G.H."/>
            <person name="Pecoraro L."/>
            <person name="Huang H.X."/>
            <person name="Xiao X.J."/>
            <person name="Lin M."/>
            <person name="Wu X.Y."/>
            <person name="Wu W.L."/>
            <person name="Chen Y.Y."/>
            <person name="Chang S.B."/>
            <person name="Sakamoto S."/>
            <person name="Ohme-Takagi M."/>
            <person name="Yagi M."/>
            <person name="Zeng S.J."/>
            <person name="Shen C.Y."/>
            <person name="Yeh C.M."/>
            <person name="Luo Y.B."/>
            <person name="Tsai W.C."/>
            <person name="Van de Peer Y."/>
            <person name="Liu Z.J."/>
        </authorList>
    </citation>
    <scope>NUCLEOTIDE SEQUENCE [LARGE SCALE GENOMIC DNA]</scope>
    <source>
        <tissue evidence="2">The whole plant</tissue>
    </source>
</reference>
<evidence type="ECO:0000256" key="1">
    <source>
        <dbReference type="SAM" id="MobiDB-lite"/>
    </source>
</evidence>
<dbReference type="STRING" id="906689.A0A2I0V9R3"/>
<evidence type="ECO:0000313" key="2">
    <source>
        <dbReference type="EMBL" id="PKU60157.1"/>
    </source>
</evidence>